<proteinExistence type="predicted"/>
<reference evidence="2" key="1">
    <citation type="submission" date="2020-10" db="EMBL/GenBank/DDBJ databases">
        <authorList>
            <person name="Gilroy R."/>
        </authorList>
    </citation>
    <scope>NUCLEOTIDE SEQUENCE</scope>
    <source>
        <strain evidence="2">CHK136-897</strain>
    </source>
</reference>
<evidence type="ECO:0000256" key="1">
    <source>
        <dbReference type="SAM" id="SignalP"/>
    </source>
</evidence>
<name>A0A9D1MSB1_9PROT</name>
<sequence>MKKISIFAILSILITPAFAETEVVQGESVLPTETLDASPEVENVPAEVETSNPKTKFPHGLQLGVGVSATSGLNGFIGYANKNFDSFWLKRFGVRVDFATTSPLKSAINSGIDSVMGDNGIDLGDGLTIKDGSIEGQHFAALLDFYPFGNTWFLGGIRVSGGYYFGNLDLSANLTGKVDGLPDSEFAFSLNGIDYKYIGNELHGTANAEWNYRGPYLGAGFDLGLFAGFKIYMDAGVVFTNRTAQLGLDLPTKNLQKWNGSSWESVDLSGMTEFEQAKAAALADAQDELDKLTFYPMVKVGFMYRF</sequence>
<feature type="signal peptide" evidence="1">
    <location>
        <begin position="1"/>
        <end position="19"/>
    </location>
</feature>
<evidence type="ECO:0000313" key="2">
    <source>
        <dbReference type="EMBL" id="HIU65433.1"/>
    </source>
</evidence>
<dbReference type="AlphaFoldDB" id="A0A9D1MSB1"/>
<reference evidence="2" key="2">
    <citation type="journal article" date="2021" name="PeerJ">
        <title>Extensive microbial diversity within the chicken gut microbiome revealed by metagenomics and culture.</title>
        <authorList>
            <person name="Gilroy R."/>
            <person name="Ravi A."/>
            <person name="Getino M."/>
            <person name="Pursley I."/>
            <person name="Horton D.L."/>
            <person name="Alikhan N.F."/>
            <person name="Baker D."/>
            <person name="Gharbi K."/>
            <person name="Hall N."/>
            <person name="Watson M."/>
            <person name="Adriaenssens E.M."/>
            <person name="Foster-Nyarko E."/>
            <person name="Jarju S."/>
            <person name="Secka A."/>
            <person name="Antonio M."/>
            <person name="Oren A."/>
            <person name="Chaudhuri R.R."/>
            <person name="La Ragione R."/>
            <person name="Hildebrand F."/>
            <person name="Pallen M.J."/>
        </authorList>
    </citation>
    <scope>NUCLEOTIDE SEQUENCE</scope>
    <source>
        <strain evidence="2">CHK136-897</strain>
    </source>
</reference>
<dbReference type="Proteomes" id="UP000824142">
    <property type="component" value="Unassembled WGS sequence"/>
</dbReference>
<comment type="caution">
    <text evidence="2">The sequence shown here is derived from an EMBL/GenBank/DDBJ whole genome shotgun (WGS) entry which is preliminary data.</text>
</comment>
<accession>A0A9D1MSB1</accession>
<dbReference type="EMBL" id="DVNO01000018">
    <property type="protein sequence ID" value="HIU65433.1"/>
    <property type="molecule type" value="Genomic_DNA"/>
</dbReference>
<evidence type="ECO:0000313" key="3">
    <source>
        <dbReference type="Proteomes" id="UP000824142"/>
    </source>
</evidence>
<dbReference type="Gene3D" id="2.40.160.170">
    <property type="match status" value="1"/>
</dbReference>
<protein>
    <submittedName>
        <fullName evidence="2">Uncharacterized protein</fullName>
    </submittedName>
</protein>
<organism evidence="2 3">
    <name type="scientific">Candidatus Enterousia avicola</name>
    <dbReference type="NCBI Taxonomy" id="2840787"/>
    <lineage>
        <taxon>Bacteria</taxon>
        <taxon>Pseudomonadati</taxon>
        <taxon>Pseudomonadota</taxon>
        <taxon>Alphaproteobacteria</taxon>
        <taxon>Candidatus Enterousia</taxon>
    </lineage>
</organism>
<gene>
    <name evidence="2" type="ORF">IAC63_02215</name>
</gene>
<keyword evidence="1" id="KW-0732">Signal</keyword>
<feature type="chain" id="PRO_5039488958" evidence="1">
    <location>
        <begin position="20"/>
        <end position="306"/>
    </location>
</feature>